<organism evidence="1 2">
    <name type="scientific">Arenibacter algicola</name>
    <dbReference type="NCBI Taxonomy" id="616991"/>
    <lineage>
        <taxon>Bacteria</taxon>
        <taxon>Pseudomonadati</taxon>
        <taxon>Bacteroidota</taxon>
        <taxon>Flavobacteriia</taxon>
        <taxon>Flavobacteriales</taxon>
        <taxon>Flavobacteriaceae</taxon>
        <taxon>Arenibacter</taxon>
    </lineage>
</organism>
<dbReference type="Proteomes" id="UP000204551">
    <property type="component" value="Chromosome"/>
</dbReference>
<accession>A0A221UUS8</accession>
<gene>
    <name evidence="1" type="ORF">AREALGSMS7_01619</name>
</gene>
<protein>
    <submittedName>
        <fullName evidence="1">Uncharacterized protein</fullName>
    </submittedName>
</protein>
<dbReference type="EMBL" id="CP022515">
    <property type="protein sequence ID" value="ASO05087.1"/>
    <property type="molecule type" value="Genomic_DNA"/>
</dbReference>
<dbReference type="KEGG" id="aalg:AREALGSMS7_01619"/>
<evidence type="ECO:0000313" key="2">
    <source>
        <dbReference type="Proteomes" id="UP000204551"/>
    </source>
</evidence>
<evidence type="ECO:0000313" key="1">
    <source>
        <dbReference type="EMBL" id="ASO05087.1"/>
    </source>
</evidence>
<name>A0A221UUS8_9FLAO</name>
<sequence>MRRCRLIESLQLKENIKEGKTLKISLNNQPSLPTMA</sequence>
<reference evidence="1 2" key="1">
    <citation type="submission" date="2017-07" db="EMBL/GenBank/DDBJ databases">
        <title>Genome Sequence of Arenibacter algicola Strain SMS7 Isolated from a culture of the Diatom Skeletonema marinoi.</title>
        <authorList>
            <person name="Topel M."/>
            <person name="Pinder M.I.M."/>
            <person name="Johansson O.N."/>
            <person name="Kourtchenko O."/>
            <person name="Godhe A."/>
            <person name="Clarke A.K."/>
        </authorList>
    </citation>
    <scope>NUCLEOTIDE SEQUENCE [LARGE SCALE GENOMIC DNA]</scope>
    <source>
        <strain evidence="1 2">SMS7</strain>
    </source>
</reference>
<dbReference type="AlphaFoldDB" id="A0A221UUS8"/>
<proteinExistence type="predicted"/>